<organism evidence="2 3">
    <name type="scientific">Steinernema hermaphroditum</name>
    <dbReference type="NCBI Taxonomy" id="289476"/>
    <lineage>
        <taxon>Eukaryota</taxon>
        <taxon>Metazoa</taxon>
        <taxon>Ecdysozoa</taxon>
        <taxon>Nematoda</taxon>
        <taxon>Chromadorea</taxon>
        <taxon>Rhabditida</taxon>
        <taxon>Tylenchina</taxon>
        <taxon>Panagrolaimomorpha</taxon>
        <taxon>Strongyloidoidea</taxon>
        <taxon>Steinernematidae</taxon>
        <taxon>Steinernema</taxon>
    </lineage>
</organism>
<evidence type="ECO:0000313" key="3">
    <source>
        <dbReference type="Proteomes" id="UP001175271"/>
    </source>
</evidence>
<feature type="signal peptide" evidence="1">
    <location>
        <begin position="1"/>
        <end position="21"/>
    </location>
</feature>
<name>A0AA39HUN5_9BILA</name>
<reference evidence="2" key="1">
    <citation type="submission" date="2023-06" db="EMBL/GenBank/DDBJ databases">
        <title>Genomic analysis of the entomopathogenic nematode Steinernema hermaphroditum.</title>
        <authorList>
            <person name="Schwarz E.M."/>
            <person name="Heppert J.K."/>
            <person name="Baniya A."/>
            <person name="Schwartz H.T."/>
            <person name="Tan C.-H."/>
            <person name="Antoshechkin I."/>
            <person name="Sternberg P.W."/>
            <person name="Goodrich-Blair H."/>
            <person name="Dillman A.R."/>
        </authorList>
    </citation>
    <scope>NUCLEOTIDE SEQUENCE</scope>
    <source>
        <strain evidence="2">PS9179</strain>
        <tissue evidence="2">Whole animal</tissue>
    </source>
</reference>
<evidence type="ECO:0008006" key="4">
    <source>
        <dbReference type="Google" id="ProtNLM"/>
    </source>
</evidence>
<keyword evidence="1" id="KW-0732">Signal</keyword>
<gene>
    <name evidence="2" type="ORF">QR680_006175</name>
</gene>
<sequence>MVPRLLCILVTMFLATALTSSSYGGDLSNKTHRVFVLDVLNLPQHHQCPIFILKERSFFDQHDLHFA</sequence>
<comment type="caution">
    <text evidence="2">The sequence shown here is derived from an EMBL/GenBank/DDBJ whole genome shotgun (WGS) entry which is preliminary data.</text>
</comment>
<dbReference type="AlphaFoldDB" id="A0AA39HUN5"/>
<feature type="chain" id="PRO_5041447585" description="Secreted protein" evidence="1">
    <location>
        <begin position="22"/>
        <end position="67"/>
    </location>
</feature>
<accession>A0AA39HUN5</accession>
<protein>
    <recommendedName>
        <fullName evidence="4">Secreted protein</fullName>
    </recommendedName>
</protein>
<keyword evidence="3" id="KW-1185">Reference proteome</keyword>
<dbReference type="EMBL" id="JAUCMV010000003">
    <property type="protein sequence ID" value="KAK0412372.1"/>
    <property type="molecule type" value="Genomic_DNA"/>
</dbReference>
<proteinExistence type="predicted"/>
<evidence type="ECO:0000313" key="2">
    <source>
        <dbReference type="EMBL" id="KAK0412372.1"/>
    </source>
</evidence>
<dbReference type="Proteomes" id="UP001175271">
    <property type="component" value="Unassembled WGS sequence"/>
</dbReference>
<evidence type="ECO:0000256" key="1">
    <source>
        <dbReference type="SAM" id="SignalP"/>
    </source>
</evidence>